<protein>
    <submittedName>
        <fullName evidence="1">17304_t:CDS:1</fullName>
    </submittedName>
</protein>
<sequence length="191" mass="22095">EPYKYTSYLHPKLASQTIISYLSVLKHHHIMNHLDWNRTRNDPLITLKTIEDNHIFKPSQQKEHITRDQLRYIRARMNLEAPDDLLFGSVALVAFNSLTRMGELLPKSQNDVNKIPTVQALKFDRSGANTFATIQLPRTKNHRIVERPILIINSTSDELCPISALKAYTILRTRLHMPQGRKRFSLGKMEG</sequence>
<organism evidence="1 2">
    <name type="scientific">Racocetra persica</name>
    <dbReference type="NCBI Taxonomy" id="160502"/>
    <lineage>
        <taxon>Eukaryota</taxon>
        <taxon>Fungi</taxon>
        <taxon>Fungi incertae sedis</taxon>
        <taxon>Mucoromycota</taxon>
        <taxon>Glomeromycotina</taxon>
        <taxon>Glomeromycetes</taxon>
        <taxon>Diversisporales</taxon>
        <taxon>Gigasporaceae</taxon>
        <taxon>Racocetra</taxon>
    </lineage>
</organism>
<dbReference type="EMBL" id="CAJVQC010044207">
    <property type="protein sequence ID" value="CAG8779103.1"/>
    <property type="molecule type" value="Genomic_DNA"/>
</dbReference>
<dbReference type="Proteomes" id="UP000789920">
    <property type="component" value="Unassembled WGS sequence"/>
</dbReference>
<evidence type="ECO:0000313" key="2">
    <source>
        <dbReference type="Proteomes" id="UP000789920"/>
    </source>
</evidence>
<proteinExistence type="predicted"/>
<name>A0ACA9R6Z0_9GLOM</name>
<comment type="caution">
    <text evidence="1">The sequence shown here is derived from an EMBL/GenBank/DDBJ whole genome shotgun (WGS) entry which is preliminary data.</text>
</comment>
<feature type="non-terminal residue" evidence="1">
    <location>
        <position position="1"/>
    </location>
</feature>
<gene>
    <name evidence="1" type="ORF">RPERSI_LOCUS17318</name>
</gene>
<keyword evidence="2" id="KW-1185">Reference proteome</keyword>
<reference evidence="1" key="1">
    <citation type="submission" date="2021-06" db="EMBL/GenBank/DDBJ databases">
        <authorList>
            <person name="Kallberg Y."/>
            <person name="Tangrot J."/>
            <person name="Rosling A."/>
        </authorList>
    </citation>
    <scope>NUCLEOTIDE SEQUENCE</scope>
    <source>
        <strain evidence="1">MA461A</strain>
    </source>
</reference>
<accession>A0ACA9R6Z0</accession>
<evidence type="ECO:0000313" key="1">
    <source>
        <dbReference type="EMBL" id="CAG8779103.1"/>
    </source>
</evidence>